<comment type="subcellular location">
    <subcellularLocation>
        <location evidence="1">Cytoplasm</location>
        <location evidence="1">Cytoskeleton</location>
        <location evidence="1">Spindle</location>
    </subcellularLocation>
</comment>
<comment type="caution">
    <text evidence="14">The sequence shown here is derived from an EMBL/GenBank/DDBJ whole genome shotgun (WGS) entry which is preliminary data.</text>
</comment>
<feature type="coiled-coil region" evidence="11">
    <location>
        <begin position="1543"/>
        <end position="1570"/>
    </location>
</feature>
<evidence type="ECO:0000256" key="4">
    <source>
        <dbReference type="ARBA" id="ARBA00022701"/>
    </source>
</evidence>
<dbReference type="PRINTS" id="PR00380">
    <property type="entry name" value="KINESINHEAVY"/>
</dbReference>
<dbReference type="GO" id="GO:0008574">
    <property type="term" value="F:plus-end-directed microtubule motor activity"/>
    <property type="evidence" value="ECO:0007669"/>
    <property type="project" value="TreeGrafter"/>
</dbReference>
<evidence type="ECO:0000256" key="3">
    <source>
        <dbReference type="ARBA" id="ARBA00022553"/>
    </source>
</evidence>
<feature type="coiled-coil region" evidence="11">
    <location>
        <begin position="758"/>
        <end position="837"/>
    </location>
</feature>
<dbReference type="GO" id="GO:0051231">
    <property type="term" value="P:spindle elongation"/>
    <property type="evidence" value="ECO:0007669"/>
    <property type="project" value="TreeGrafter"/>
</dbReference>
<feature type="region of interest" description="Disordered" evidence="12">
    <location>
        <begin position="551"/>
        <end position="573"/>
    </location>
</feature>
<accession>A0A9D3WUN1</accession>
<evidence type="ECO:0000256" key="8">
    <source>
        <dbReference type="ARBA" id="ARBA00023175"/>
    </source>
</evidence>
<evidence type="ECO:0000256" key="9">
    <source>
        <dbReference type="ARBA" id="ARBA00023212"/>
    </source>
</evidence>
<protein>
    <recommendedName>
        <fullName evidence="13">Kinesin motor domain-containing protein</fullName>
    </recommendedName>
</protein>
<dbReference type="GO" id="GO:0008017">
    <property type="term" value="F:microtubule binding"/>
    <property type="evidence" value="ECO:0007669"/>
    <property type="project" value="InterPro"/>
</dbReference>
<evidence type="ECO:0000256" key="7">
    <source>
        <dbReference type="ARBA" id="ARBA00023054"/>
    </source>
</evidence>
<dbReference type="InterPro" id="IPR036961">
    <property type="entry name" value="Kinesin_motor_dom_sf"/>
</dbReference>
<evidence type="ECO:0000256" key="11">
    <source>
        <dbReference type="SAM" id="Coils"/>
    </source>
</evidence>
<proteinExistence type="inferred from homology"/>
<feature type="compositionally biased region" description="Basic and acidic residues" evidence="12">
    <location>
        <begin position="874"/>
        <end position="887"/>
    </location>
</feature>
<dbReference type="EMBL" id="JAHDVG010000486">
    <property type="protein sequence ID" value="KAH1167390.1"/>
    <property type="molecule type" value="Genomic_DNA"/>
</dbReference>
<dbReference type="PANTHER" id="PTHR47970">
    <property type="entry name" value="KINESIN-LIKE PROTEIN KIF11"/>
    <property type="match status" value="1"/>
</dbReference>
<comment type="similarity">
    <text evidence="10">Belongs to the TRAFAC class myosin-kinesin ATPase superfamily. Kinesin family.</text>
</comment>
<evidence type="ECO:0000313" key="15">
    <source>
        <dbReference type="Proteomes" id="UP000827986"/>
    </source>
</evidence>
<dbReference type="GO" id="GO:0005524">
    <property type="term" value="F:ATP binding"/>
    <property type="evidence" value="ECO:0007669"/>
    <property type="project" value="UniProtKB-UniRule"/>
</dbReference>
<dbReference type="SUPFAM" id="SSF52540">
    <property type="entry name" value="P-loop containing nucleoside triphosphate hydrolases"/>
    <property type="match status" value="1"/>
</dbReference>
<dbReference type="Proteomes" id="UP000827986">
    <property type="component" value="Unassembled WGS sequence"/>
</dbReference>
<dbReference type="InterPro" id="IPR027417">
    <property type="entry name" value="P-loop_NTPase"/>
</dbReference>
<keyword evidence="4" id="KW-0493">Microtubule</keyword>
<dbReference type="InterPro" id="IPR047149">
    <property type="entry name" value="KIF11-like"/>
</dbReference>
<feature type="compositionally biased region" description="Basic and acidic residues" evidence="12">
    <location>
        <begin position="1763"/>
        <end position="1777"/>
    </location>
</feature>
<dbReference type="InterPro" id="IPR001752">
    <property type="entry name" value="Kinesin_motor_dom"/>
</dbReference>
<evidence type="ECO:0000256" key="6">
    <source>
        <dbReference type="ARBA" id="ARBA00022840"/>
    </source>
</evidence>
<dbReference type="GO" id="GO:0005876">
    <property type="term" value="C:spindle microtubule"/>
    <property type="evidence" value="ECO:0007669"/>
    <property type="project" value="TreeGrafter"/>
</dbReference>
<feature type="region of interest" description="Disordered" evidence="12">
    <location>
        <begin position="1740"/>
        <end position="1798"/>
    </location>
</feature>
<dbReference type="PANTHER" id="PTHR47970:SF29">
    <property type="entry name" value="KINESIN FAMILY MEMBER 20B"/>
    <property type="match status" value="1"/>
</dbReference>
<feature type="compositionally biased region" description="Polar residues" evidence="12">
    <location>
        <begin position="1778"/>
        <end position="1790"/>
    </location>
</feature>
<name>A0A9D3WUN1_9SAUR</name>
<feature type="compositionally biased region" description="Basic and acidic residues" evidence="12">
    <location>
        <begin position="558"/>
        <end position="567"/>
    </location>
</feature>
<evidence type="ECO:0000256" key="1">
    <source>
        <dbReference type="ARBA" id="ARBA00004186"/>
    </source>
</evidence>
<evidence type="ECO:0000259" key="13">
    <source>
        <dbReference type="PROSITE" id="PS50067"/>
    </source>
</evidence>
<keyword evidence="15" id="KW-1185">Reference proteome</keyword>
<dbReference type="Pfam" id="PF00225">
    <property type="entry name" value="Kinesin"/>
    <property type="match status" value="1"/>
</dbReference>
<feature type="coiled-coil region" evidence="11">
    <location>
        <begin position="1105"/>
        <end position="1503"/>
    </location>
</feature>
<dbReference type="PROSITE" id="PS00411">
    <property type="entry name" value="KINESIN_MOTOR_1"/>
    <property type="match status" value="1"/>
</dbReference>
<keyword evidence="5 10" id="KW-0547">Nucleotide-binding</keyword>
<evidence type="ECO:0000256" key="10">
    <source>
        <dbReference type="PROSITE-ProRule" id="PRU00283"/>
    </source>
</evidence>
<keyword evidence="8 10" id="KW-0505">Motor protein</keyword>
<gene>
    <name evidence="14" type="ORF">KIL84_002873</name>
</gene>
<feature type="domain" description="Kinesin motor" evidence="13">
    <location>
        <begin position="78"/>
        <end position="495"/>
    </location>
</feature>
<feature type="coiled-coil region" evidence="11">
    <location>
        <begin position="990"/>
        <end position="1017"/>
    </location>
</feature>
<feature type="region of interest" description="Disordered" evidence="12">
    <location>
        <begin position="874"/>
        <end position="896"/>
    </location>
</feature>
<organism evidence="14 15">
    <name type="scientific">Mauremys mutica</name>
    <name type="common">yellowpond turtle</name>
    <dbReference type="NCBI Taxonomy" id="74926"/>
    <lineage>
        <taxon>Eukaryota</taxon>
        <taxon>Metazoa</taxon>
        <taxon>Chordata</taxon>
        <taxon>Craniata</taxon>
        <taxon>Vertebrata</taxon>
        <taxon>Euteleostomi</taxon>
        <taxon>Archelosauria</taxon>
        <taxon>Testudinata</taxon>
        <taxon>Testudines</taxon>
        <taxon>Cryptodira</taxon>
        <taxon>Durocryptodira</taxon>
        <taxon>Testudinoidea</taxon>
        <taxon>Geoemydidae</taxon>
        <taxon>Geoemydinae</taxon>
        <taxon>Mauremys</taxon>
    </lineage>
</organism>
<dbReference type="GO" id="GO:0072686">
    <property type="term" value="C:mitotic spindle"/>
    <property type="evidence" value="ECO:0007669"/>
    <property type="project" value="TreeGrafter"/>
</dbReference>
<dbReference type="InterPro" id="IPR019821">
    <property type="entry name" value="Kinesin_motor_CS"/>
</dbReference>
<feature type="compositionally biased region" description="Polar residues" evidence="12">
    <location>
        <begin position="1706"/>
        <end position="1717"/>
    </location>
</feature>
<feature type="coiled-coil region" evidence="11">
    <location>
        <begin position="906"/>
        <end position="961"/>
    </location>
</feature>
<dbReference type="Gene3D" id="3.40.850.10">
    <property type="entry name" value="Kinesin motor domain"/>
    <property type="match status" value="1"/>
</dbReference>
<sequence length="1923" mass="221918">MSSGLPCYLNSWLYFCRMEPVSDKATIIRPSYIASIELSPRNGPVNVEDLKADLSDEFSLVSSNLDISQRNSLDSKEHIQVCLRIRPFTATEKENESQDCVSIQDSTSIILKGPKNSMICRLSEKNVGQMVQKFTFSRVFGPETTQEEFFDGTVKQPVQDFLEGHNRLIFTYGVTNAGKTYTFQGTEADIGILPRTMDMLFKSIHGKLYPDMDFKPLRCRDYIRLTKEQVREEIAVKNSILRLMKEVDSQNSINNHSKTSESSEDLEELLKEPEQPNTSMASYMKFSVWVSFCEIYNECIYDLLLPVSNDKKRRVLRLAQDIKGCSYVKDLQWIQVSDSKEAFKLLKLGLKHQSIACTKLNTYSSRSHSIFTVKMLKIEDSEAPNVTRVSELALCDLAGSERCTKTRNEGDRLKESGNINTSLLILGKCINALKNSQQSKLQLHIPFRESKLTHFLQGFFSGKGKVYMIVNISQCAGAYDETLNVLKFSAIAQKICVLDTSNAPQDQPFVQKSAREVSLINNVDTKIQGARKRATILWDRSLEDVIEDDDDLTVDNNNETHEEHDMATEMPEEEEEHHDMAKEMPEEEEENKVIIGKEEYLRLLNIIEDLKSKLINERKEKLLLELKIREEVTQEFTQYFAQRETDFRQCLSHERELLEEASEQRLEIYKDLVNECAKNLDEEQEIKNSHCNERAGMLEGGNNVAPENCIDLEGIINFLQDDVTDIKKQAEEAHRYIVSLEDPQEAIAWLEQKLGKVTVELTKTKEELTQRTKELEMQVIKLSESAQQLEEATEKMTTQNKRIQELMHIVEQKDDVISRLQDLISHLETTVKDYDNTVTTIKRQMAKENSDGTIEGTQSSESVKHVLNVGRKRCFESKPTQEEEPPTKKGSIRSACKGDAIEQKKIEEMQQNILEKEAEILALQERSESLNCQLAILKEELTNEKREKEEFSKQMANLCLELSSSKERVSGLSEELQQCQASYGKIASELDTQKAINKEQEEKIKQLTKEVEASSQNIMVKVSQIKAMQTKIDELHKLDLESCTIDVDLVNLKDFLEDSQKDKPEKIQMHSLNTQCQTSNIADVRRESSFHCSIEGIWKECKQIIKASSQKSNQIQELLQQVENLQKSISKAESENNQLKVQLDDITNQSNLSIKEKENLVNQLQEQLQEKMCESEKRGAEDRRAMTRLEKQSASHKEKIKELECLLESNRAKDDNAARLEQILREKDSIILKMESDVKDLEKKCMNSEIKIQDLNDQETKLKEEVIQWKNNLKTIEHSLQEKERKEEESKKVTERLNKELSESSASIQRLEVDCQRKDEEYTDLKEKLADAKKQIEQVQKEVCTMRSEEKLLRSKVNEREKTKNQFAEELDMKQRTIQQLRKELLGNEQIEEISKQYQNACKDLRAKEKIIEDMRLTLEEQEQTQLEQDQVLEAKLEETERLVSELEEWKQKYKEMEKSKREWQQKINKHEDKNIDAVSGELISLQERLKEIEEKCRTDRKKWVEEKMGLITQVKEAENHRNREMRKFAEDRERHVKQQTEVETLTAQLAEKDNDLQKWRKERDQLVAALEVQLSTLVSSNIKKDKEIEELKHTTLTGSGKDYGTAIEELRRQLADKDDTIKKLKQLSCHENPKTLRVTALAEEEENKGNEYLHSKQFKEKQRENNPIAGQSIPISCNEVKDNLLSKCPSSVSSLDETEDHSDTVLDSSEVSTENGKGSRFPKPEMEIQFTPLHPNKMEVKHQGSASPMTVKMPKTRRKRKSNELNEDFVRSENKKNATTTANVSSPMKSGSAKINKKKMMATTQSFRKEYPLRRQVSASSTKSTQKKDGTLQKLGDFFQSSPTIIHAKAKKLIATISSPKSTEMETHKAKEFKPKRTKRKLYSTDISFPLDIPGDVIVMDEKEKESDHLIIKRRLRSKTAR</sequence>
<feature type="region of interest" description="Disordered" evidence="12">
    <location>
        <begin position="1648"/>
        <end position="1674"/>
    </location>
</feature>
<evidence type="ECO:0000256" key="2">
    <source>
        <dbReference type="ARBA" id="ARBA00022490"/>
    </source>
</evidence>
<keyword evidence="2" id="KW-0963">Cytoplasm</keyword>
<feature type="compositionally biased region" description="Basic and acidic residues" evidence="12">
    <location>
        <begin position="1648"/>
        <end position="1665"/>
    </location>
</feature>
<feature type="region of interest" description="Disordered" evidence="12">
    <location>
        <begin position="1691"/>
        <end position="1724"/>
    </location>
</feature>
<dbReference type="GO" id="GO:0090307">
    <property type="term" value="P:mitotic spindle assembly"/>
    <property type="evidence" value="ECO:0007669"/>
    <property type="project" value="TreeGrafter"/>
</dbReference>
<feature type="binding site" evidence="10">
    <location>
        <begin position="173"/>
        <end position="180"/>
    </location>
    <ligand>
        <name>ATP</name>
        <dbReference type="ChEBI" id="CHEBI:30616"/>
    </ligand>
</feature>
<evidence type="ECO:0000313" key="14">
    <source>
        <dbReference type="EMBL" id="KAH1167390.1"/>
    </source>
</evidence>
<dbReference type="GO" id="GO:0007018">
    <property type="term" value="P:microtubule-based movement"/>
    <property type="evidence" value="ECO:0007669"/>
    <property type="project" value="InterPro"/>
</dbReference>
<evidence type="ECO:0000256" key="12">
    <source>
        <dbReference type="SAM" id="MobiDB-lite"/>
    </source>
</evidence>
<dbReference type="GO" id="GO:0005634">
    <property type="term" value="C:nucleus"/>
    <property type="evidence" value="ECO:0007669"/>
    <property type="project" value="TreeGrafter"/>
</dbReference>
<evidence type="ECO:0000256" key="5">
    <source>
        <dbReference type="ARBA" id="ARBA00022741"/>
    </source>
</evidence>
<keyword evidence="6 10" id="KW-0067">ATP-binding</keyword>
<feature type="region of interest" description="Disordered" evidence="12">
    <location>
        <begin position="251"/>
        <end position="274"/>
    </location>
</feature>
<dbReference type="CDD" id="cd21786">
    <property type="entry name" value="RBD_KIF20B"/>
    <property type="match status" value="1"/>
</dbReference>
<keyword evidence="3" id="KW-0597">Phosphoprotein</keyword>
<reference evidence="14" key="1">
    <citation type="submission" date="2021-09" db="EMBL/GenBank/DDBJ databases">
        <title>The genome of Mauremys mutica provides insights into the evolution of semi-aquatic lifestyle.</title>
        <authorList>
            <person name="Gong S."/>
            <person name="Gao Y."/>
        </authorList>
    </citation>
    <scope>NUCLEOTIDE SEQUENCE</scope>
    <source>
        <strain evidence="14">MM-2020</strain>
        <tissue evidence="14">Muscle</tissue>
    </source>
</reference>
<keyword evidence="9" id="KW-0206">Cytoskeleton</keyword>
<keyword evidence="7 11" id="KW-0175">Coiled coil</keyword>
<dbReference type="PROSITE" id="PS50067">
    <property type="entry name" value="KINESIN_MOTOR_2"/>
    <property type="match status" value="1"/>
</dbReference>
<dbReference type="SMART" id="SM00129">
    <property type="entry name" value="KISc"/>
    <property type="match status" value="1"/>
</dbReference>